<name>A0ABR8ZC13_9FLAO</name>
<dbReference type="Proteomes" id="UP000637299">
    <property type="component" value="Unassembled WGS sequence"/>
</dbReference>
<evidence type="ECO:0000313" key="5">
    <source>
        <dbReference type="EMBL" id="MBD8082850.1"/>
    </source>
</evidence>
<dbReference type="Pfam" id="PF13545">
    <property type="entry name" value="HTH_Crp_2"/>
    <property type="match status" value="1"/>
</dbReference>
<evidence type="ECO:0000256" key="2">
    <source>
        <dbReference type="ARBA" id="ARBA00023125"/>
    </source>
</evidence>
<dbReference type="Pfam" id="PF00027">
    <property type="entry name" value="cNMP_binding"/>
    <property type="match status" value="1"/>
</dbReference>
<accession>A0ABR8ZC13</accession>
<dbReference type="Gene3D" id="2.60.120.10">
    <property type="entry name" value="Jelly Rolls"/>
    <property type="match status" value="1"/>
</dbReference>
<evidence type="ECO:0000259" key="4">
    <source>
        <dbReference type="PROSITE" id="PS50042"/>
    </source>
</evidence>
<dbReference type="SMART" id="SM00100">
    <property type="entry name" value="cNMP"/>
    <property type="match status" value="1"/>
</dbReference>
<dbReference type="InterPro" id="IPR012318">
    <property type="entry name" value="HTH_CRP"/>
</dbReference>
<dbReference type="InterPro" id="IPR036390">
    <property type="entry name" value="WH_DNA-bd_sf"/>
</dbReference>
<sequence>MLVDEDLLYQYGGQLVFYIKKDIIFRESEIPKYYYQIKRGNVKINSYHHEGKEFVHSLLAEGQCLGETFIFSDIPYPVNAVAMSQTEIIRLNIRSFLELIEDHKNILHKLHLFTSQKMHYQYVMLNIISSANPFDKVLFIMDSLKNHHKMTDQYSYQIPHTRLEVASLTGLRVETVIRVIKRMERENIVKILNGKIFY</sequence>
<evidence type="ECO:0000313" key="6">
    <source>
        <dbReference type="Proteomes" id="UP000637299"/>
    </source>
</evidence>
<comment type="caution">
    <text evidence="5">The sequence shown here is derived from an EMBL/GenBank/DDBJ whole genome shotgun (WGS) entry which is preliminary data.</text>
</comment>
<keyword evidence="2" id="KW-0238">DNA-binding</keyword>
<dbReference type="PROSITE" id="PS50042">
    <property type="entry name" value="CNMP_BINDING_3"/>
    <property type="match status" value="1"/>
</dbReference>
<dbReference type="EMBL" id="JACYFS010000002">
    <property type="protein sequence ID" value="MBD8082850.1"/>
    <property type="molecule type" value="Genomic_DNA"/>
</dbReference>
<gene>
    <name evidence="5" type="ORF">IC610_10520</name>
</gene>
<dbReference type="InterPro" id="IPR014710">
    <property type="entry name" value="RmlC-like_jellyroll"/>
</dbReference>
<evidence type="ECO:0000256" key="3">
    <source>
        <dbReference type="ARBA" id="ARBA00023163"/>
    </source>
</evidence>
<dbReference type="CDD" id="cd00038">
    <property type="entry name" value="CAP_ED"/>
    <property type="match status" value="1"/>
</dbReference>
<keyword evidence="1" id="KW-0805">Transcription regulation</keyword>
<dbReference type="PANTHER" id="PTHR24567:SF28">
    <property type="entry name" value="LISTERIOLYSIN REGULATORY PROTEIN"/>
    <property type="match status" value="1"/>
</dbReference>
<dbReference type="PRINTS" id="PR00034">
    <property type="entry name" value="HTHCRP"/>
</dbReference>
<keyword evidence="3" id="KW-0804">Transcription</keyword>
<dbReference type="InterPro" id="IPR000595">
    <property type="entry name" value="cNMP-bd_dom"/>
</dbReference>
<dbReference type="InterPro" id="IPR018490">
    <property type="entry name" value="cNMP-bd_dom_sf"/>
</dbReference>
<dbReference type="RefSeq" id="WP_191736810.1">
    <property type="nucleotide sequence ID" value="NZ_JACYFS010000002.1"/>
</dbReference>
<keyword evidence="6" id="KW-1185">Reference proteome</keyword>
<evidence type="ECO:0000256" key="1">
    <source>
        <dbReference type="ARBA" id="ARBA00023015"/>
    </source>
</evidence>
<organism evidence="5 6">
    <name type="scientific">Chryseobacterium caseinilyticum</name>
    <dbReference type="NCBI Taxonomy" id="2771428"/>
    <lineage>
        <taxon>Bacteria</taxon>
        <taxon>Pseudomonadati</taxon>
        <taxon>Bacteroidota</taxon>
        <taxon>Flavobacteriia</taxon>
        <taxon>Flavobacteriales</taxon>
        <taxon>Weeksellaceae</taxon>
        <taxon>Chryseobacterium group</taxon>
        <taxon>Chryseobacterium</taxon>
    </lineage>
</organism>
<dbReference type="PANTHER" id="PTHR24567">
    <property type="entry name" value="CRP FAMILY TRANSCRIPTIONAL REGULATORY PROTEIN"/>
    <property type="match status" value="1"/>
</dbReference>
<dbReference type="SUPFAM" id="SSF51206">
    <property type="entry name" value="cAMP-binding domain-like"/>
    <property type="match status" value="1"/>
</dbReference>
<feature type="domain" description="Cyclic nucleotide-binding" evidence="4">
    <location>
        <begin position="1"/>
        <end position="117"/>
    </location>
</feature>
<proteinExistence type="predicted"/>
<reference evidence="5 6" key="1">
    <citation type="submission" date="2020-09" db="EMBL/GenBank/DDBJ databases">
        <title>Genome seq and assembly of Chryseobacterium sp.</title>
        <authorList>
            <person name="Chhetri G."/>
        </authorList>
    </citation>
    <scope>NUCLEOTIDE SEQUENCE [LARGE SCALE GENOMIC DNA]</scope>
    <source>
        <strain evidence="5 6">GCR10</strain>
    </source>
</reference>
<protein>
    <submittedName>
        <fullName evidence="5">Crp/Fnr family transcriptional regulator</fullName>
    </submittedName>
</protein>
<dbReference type="SUPFAM" id="SSF46785">
    <property type="entry name" value="Winged helix' DNA-binding domain"/>
    <property type="match status" value="1"/>
</dbReference>
<dbReference type="InterPro" id="IPR050397">
    <property type="entry name" value="Env_Response_Regulators"/>
</dbReference>